<reference evidence="1" key="1">
    <citation type="submission" date="2020-05" db="EMBL/GenBank/DDBJ databases">
        <title>Large-scale comparative analyses of tick genomes elucidate their genetic diversity and vector capacities.</title>
        <authorList>
            <person name="Jia N."/>
            <person name="Wang J."/>
            <person name="Shi W."/>
            <person name="Du L."/>
            <person name="Sun Y."/>
            <person name="Zhan W."/>
            <person name="Jiang J."/>
            <person name="Wang Q."/>
            <person name="Zhang B."/>
            <person name="Ji P."/>
            <person name="Sakyi L.B."/>
            <person name="Cui X."/>
            <person name="Yuan T."/>
            <person name="Jiang B."/>
            <person name="Yang W."/>
            <person name="Lam T.T.-Y."/>
            <person name="Chang Q."/>
            <person name="Ding S."/>
            <person name="Wang X."/>
            <person name="Zhu J."/>
            <person name="Ruan X."/>
            <person name="Zhao L."/>
            <person name="Wei J."/>
            <person name="Que T."/>
            <person name="Du C."/>
            <person name="Cheng J."/>
            <person name="Dai P."/>
            <person name="Han X."/>
            <person name="Huang E."/>
            <person name="Gao Y."/>
            <person name="Liu J."/>
            <person name="Shao H."/>
            <person name="Ye R."/>
            <person name="Li L."/>
            <person name="Wei W."/>
            <person name="Wang X."/>
            <person name="Wang C."/>
            <person name="Yang T."/>
            <person name="Huo Q."/>
            <person name="Li W."/>
            <person name="Guo W."/>
            <person name="Chen H."/>
            <person name="Zhou L."/>
            <person name="Ni X."/>
            <person name="Tian J."/>
            <person name="Zhou Y."/>
            <person name="Sheng Y."/>
            <person name="Liu T."/>
            <person name="Pan Y."/>
            <person name="Xia L."/>
            <person name="Li J."/>
            <person name="Zhao F."/>
            <person name="Cao W."/>
        </authorList>
    </citation>
    <scope>NUCLEOTIDE SEQUENCE</scope>
    <source>
        <strain evidence="1">Dsil-2018</strain>
    </source>
</reference>
<accession>A0ACB8CC22</accession>
<proteinExistence type="predicted"/>
<dbReference type="Proteomes" id="UP000821865">
    <property type="component" value="Chromosome 8"/>
</dbReference>
<name>A0ACB8CC22_DERSI</name>
<evidence type="ECO:0000313" key="2">
    <source>
        <dbReference type="Proteomes" id="UP000821865"/>
    </source>
</evidence>
<sequence>MDNRTINRPFSYLRPNTPMPTRNLERAVFPSGQRLPEPGCVVGAEVTPGEVMATLPSAQLAAIPREYAAVDNAAATAPQTSQIRAAKVPPTKTSTVGTAPSNAVRSFSDTATGRVAALAQKLSASAVSPVGSSSTLTMSGSPSFSLPTEGDSDDGEDDDDGMERSTQRTAATSEDALRFSGSRWVPPLFTKWKDLSVKEISAQTVMLAIVSALIISFVVMMVVEVLPETRDHHHRVGSSESQQANRSDRRVREERWRCGAGTRGSGYGNSNAFVPGSIRLQKASAAAEHNFLDHASLVLSLCLKKTVAKEDAMWDGIQSMLREVGLEGWPYLDSPLPFQLDHVLRLIDRQLAIFPIVYVSLRKVSDSGPYVLHVDAPREFLLVQYEIQKDSKSLSYKEIVRRTLTLWKTLPRSNTMAKDVVQFEAQLLEASKPVSSGAWDDKVFPTVKNFPRLPMFRVDAYLLHLRGRPNDSVVVLHPSYFDKLPNVMRKSSPQTILNFLGVRVVAHVAPLLSPAKLPRGLLNVGYPSFQHTMDPRAQSCFHLVNRLFPHGFRWILREIVAKTTDLDLQWAATARHAMSSLARTFRSGTAWMQSEDLSNALKRLRVLHVDYLAGKESREKIDSYYAIANTTDDTDNLVGYYGRLLATSLQKYWDSSNEGANYDARFDGRSTDLDAAWTRSLESTFTIYLTSSGVASASLVTRADLPSTLYPLLLVDVSRALLLSSLDEPRWSSWSRDRFSALRNCLVERYKSAIQAANISVPDNSVGDLFEQIFADNAVIKPLLVAFRRFSHGVPFVPGRAAIKLTALKLFFINYAAGFCAPKSEATHARERMRYRLSLPPRVRVNLALLDLKEFRDAFCPKQSMTTTSCPIWNSESDGSPSDSRRRGLRRNLDKVGKR</sequence>
<evidence type="ECO:0000313" key="1">
    <source>
        <dbReference type="EMBL" id="KAH7938421.1"/>
    </source>
</evidence>
<comment type="caution">
    <text evidence="1">The sequence shown here is derived from an EMBL/GenBank/DDBJ whole genome shotgun (WGS) entry which is preliminary data.</text>
</comment>
<protein>
    <submittedName>
        <fullName evidence="1">Uncharacterized protein</fullName>
    </submittedName>
</protein>
<organism evidence="1 2">
    <name type="scientific">Dermacentor silvarum</name>
    <name type="common">Tick</name>
    <dbReference type="NCBI Taxonomy" id="543639"/>
    <lineage>
        <taxon>Eukaryota</taxon>
        <taxon>Metazoa</taxon>
        <taxon>Ecdysozoa</taxon>
        <taxon>Arthropoda</taxon>
        <taxon>Chelicerata</taxon>
        <taxon>Arachnida</taxon>
        <taxon>Acari</taxon>
        <taxon>Parasitiformes</taxon>
        <taxon>Ixodida</taxon>
        <taxon>Ixodoidea</taxon>
        <taxon>Ixodidae</taxon>
        <taxon>Rhipicephalinae</taxon>
        <taxon>Dermacentor</taxon>
    </lineage>
</organism>
<keyword evidence="2" id="KW-1185">Reference proteome</keyword>
<dbReference type="EMBL" id="CM023477">
    <property type="protein sequence ID" value="KAH7938421.1"/>
    <property type="molecule type" value="Genomic_DNA"/>
</dbReference>
<gene>
    <name evidence="1" type="ORF">HPB49_023255</name>
</gene>